<proteinExistence type="predicted"/>
<dbReference type="AlphaFoldDB" id="A0A833WVZ8"/>
<dbReference type="Proteomes" id="UP000619265">
    <property type="component" value="Unassembled WGS sequence"/>
</dbReference>
<dbReference type="EMBL" id="LIHL02000015">
    <property type="protein sequence ID" value="KAF5445376.1"/>
    <property type="molecule type" value="Genomic_DNA"/>
</dbReference>
<comment type="caution">
    <text evidence="2">The sequence shown here is derived from an EMBL/GenBank/DDBJ whole genome shotgun (WGS) entry which is preliminary data.</text>
</comment>
<organism evidence="2 3">
    <name type="scientific">Juglans regia</name>
    <name type="common">English walnut</name>
    <dbReference type="NCBI Taxonomy" id="51240"/>
    <lineage>
        <taxon>Eukaryota</taxon>
        <taxon>Viridiplantae</taxon>
        <taxon>Streptophyta</taxon>
        <taxon>Embryophyta</taxon>
        <taxon>Tracheophyta</taxon>
        <taxon>Spermatophyta</taxon>
        <taxon>Magnoliopsida</taxon>
        <taxon>eudicotyledons</taxon>
        <taxon>Gunneridae</taxon>
        <taxon>Pentapetalae</taxon>
        <taxon>rosids</taxon>
        <taxon>fabids</taxon>
        <taxon>Fagales</taxon>
        <taxon>Juglandaceae</taxon>
        <taxon>Juglans</taxon>
    </lineage>
</organism>
<reference evidence="2" key="1">
    <citation type="submission" date="2015-10" db="EMBL/GenBank/DDBJ databases">
        <authorList>
            <person name="Martinez-Garcia P.J."/>
            <person name="Crepeau M.W."/>
            <person name="Puiu D."/>
            <person name="Gonzalez-Ibeas D."/>
            <person name="Whalen J."/>
            <person name="Stevens K."/>
            <person name="Paul R."/>
            <person name="Butterfield T."/>
            <person name="Britton M."/>
            <person name="Reagan R."/>
            <person name="Chakraborty S."/>
            <person name="Walawage S.L."/>
            <person name="Vasquez-Gross H.A."/>
            <person name="Cardeno C."/>
            <person name="Famula R."/>
            <person name="Pratt K."/>
            <person name="Kuruganti S."/>
            <person name="Aradhya M.K."/>
            <person name="Leslie C.A."/>
            <person name="Dandekar A.M."/>
            <person name="Salzberg S.L."/>
            <person name="Wegrzyn J.L."/>
            <person name="Langley C.H."/>
            <person name="Neale D.B."/>
        </authorList>
    </citation>
    <scope>NUCLEOTIDE SEQUENCE</scope>
    <source>
        <tissue evidence="2">Leaves</tissue>
    </source>
</reference>
<sequence>SFSLPFFYDRNSDERQHVQQNSRTWLLRLIEEEAENSSRLVHLHVDFHGYMRRASRPGLPQDQSQGDEDDQGHSEKGSFITDVCFQAEAAPVDVKQQGGRIYAPEKDR</sequence>
<protein>
    <submittedName>
        <fullName evidence="2">Uncharacterized protein</fullName>
    </submittedName>
</protein>
<evidence type="ECO:0000256" key="1">
    <source>
        <dbReference type="SAM" id="MobiDB-lite"/>
    </source>
</evidence>
<name>A0A833WVZ8_JUGRE</name>
<feature type="region of interest" description="Disordered" evidence="1">
    <location>
        <begin position="53"/>
        <end position="80"/>
    </location>
</feature>
<evidence type="ECO:0000313" key="3">
    <source>
        <dbReference type="Proteomes" id="UP000619265"/>
    </source>
</evidence>
<dbReference type="Gramene" id="Jr15_09330_p2">
    <property type="protein sequence ID" value="cds.Jr15_09330_p2"/>
    <property type="gene ID" value="Jr15_09330"/>
</dbReference>
<evidence type="ECO:0000313" key="2">
    <source>
        <dbReference type="EMBL" id="KAF5445376.1"/>
    </source>
</evidence>
<reference evidence="2" key="2">
    <citation type="submission" date="2020-03" db="EMBL/GenBank/DDBJ databases">
        <title>Walnut 2.0.</title>
        <authorList>
            <person name="Marrano A."/>
            <person name="Britton M."/>
            <person name="Zimin A.V."/>
            <person name="Zaini P.A."/>
            <person name="Workman R."/>
            <person name="Puiu D."/>
            <person name="Bianco L."/>
            <person name="Allen B.J."/>
            <person name="Troggio M."/>
            <person name="Leslie C.A."/>
            <person name="Timp W."/>
            <person name="Dendekar A."/>
            <person name="Salzberg S.L."/>
            <person name="Neale D.B."/>
        </authorList>
    </citation>
    <scope>NUCLEOTIDE SEQUENCE</scope>
    <source>
        <tissue evidence="2">Leaves</tissue>
    </source>
</reference>
<gene>
    <name evidence="2" type="ORF">F2P56_034427</name>
</gene>
<accession>A0A833WVZ8</accession>
<feature type="non-terminal residue" evidence="2">
    <location>
        <position position="1"/>
    </location>
</feature>